<evidence type="ECO:0000256" key="12">
    <source>
        <dbReference type="SAM" id="Coils"/>
    </source>
</evidence>
<evidence type="ECO:0000256" key="8">
    <source>
        <dbReference type="ARBA" id="ARBA00023212"/>
    </source>
</evidence>
<evidence type="ECO:0000256" key="2">
    <source>
        <dbReference type="ARBA" id="ARBA00004611"/>
    </source>
</evidence>
<evidence type="ECO:0000313" key="14">
    <source>
        <dbReference type="EMBL" id="KAF4696337.1"/>
    </source>
</evidence>
<evidence type="ECO:0000256" key="1">
    <source>
        <dbReference type="ARBA" id="ARBA00003029"/>
    </source>
</evidence>
<evidence type="ECO:0000256" key="4">
    <source>
        <dbReference type="ARBA" id="ARBA00022490"/>
    </source>
</evidence>
<comment type="subcellular location">
    <subcellularLocation>
        <location evidence="2">Cytoplasm</location>
        <location evidence="2">Cytoskeleton</location>
        <location evidence="2">Flagellum axoneme</location>
    </subcellularLocation>
</comment>
<comment type="function">
    <text evidence="1">Component of the nexin-dynein regulatory complex (N-DRC), a key regulator of ciliary/flagellar motility which maintains the alignment and integrity of the distal axoneme and regulates microtubule sliding in motile axonemes.</text>
</comment>
<accession>A0A7J6PK81</accession>
<evidence type="ECO:0000256" key="5">
    <source>
        <dbReference type="ARBA" id="ARBA00022846"/>
    </source>
</evidence>
<evidence type="ECO:0000256" key="7">
    <source>
        <dbReference type="ARBA" id="ARBA00023069"/>
    </source>
</evidence>
<dbReference type="InterPro" id="IPR033585">
    <property type="entry name" value="DRC12-like"/>
</dbReference>
<gene>
    <name evidence="14" type="ORF">FOZ62_024589</name>
</gene>
<dbReference type="Proteomes" id="UP000574390">
    <property type="component" value="Unassembled WGS sequence"/>
</dbReference>
<evidence type="ECO:0000256" key="6">
    <source>
        <dbReference type="ARBA" id="ARBA00023054"/>
    </source>
</evidence>
<reference evidence="14 15" key="1">
    <citation type="submission" date="2020-04" db="EMBL/GenBank/DDBJ databases">
        <title>Perkinsus olseni comparative genomics.</title>
        <authorList>
            <person name="Bogema D.R."/>
        </authorList>
    </citation>
    <scope>NUCLEOTIDE SEQUENCE [LARGE SCALE GENOMIC DNA]</scope>
    <source>
        <strain evidence="14">ATCC PRA-205</strain>
    </source>
</reference>
<evidence type="ECO:0000313" key="15">
    <source>
        <dbReference type="Proteomes" id="UP000574390"/>
    </source>
</evidence>
<dbReference type="AlphaFoldDB" id="A0A7J6PK81"/>
<comment type="caution">
    <text evidence="14">The sequence shown here is derived from an EMBL/GenBank/DDBJ whole genome shotgun (WGS) entry which is preliminary data.</text>
</comment>
<comment type="similarity">
    <text evidence="10">Belongs to the DRC12 family.</text>
</comment>
<protein>
    <recommendedName>
        <fullName evidence="11">Dynein regulatory complex protein 12</fullName>
    </recommendedName>
</protein>
<keyword evidence="9" id="KW-0966">Cell projection</keyword>
<organism evidence="14 15">
    <name type="scientific">Perkinsus olseni</name>
    <name type="common">Perkinsus atlanticus</name>
    <dbReference type="NCBI Taxonomy" id="32597"/>
    <lineage>
        <taxon>Eukaryota</taxon>
        <taxon>Sar</taxon>
        <taxon>Alveolata</taxon>
        <taxon>Perkinsozoa</taxon>
        <taxon>Perkinsea</taxon>
        <taxon>Perkinsida</taxon>
        <taxon>Perkinsidae</taxon>
        <taxon>Perkinsus</taxon>
    </lineage>
</organism>
<dbReference type="PANTHER" id="PTHR28656">
    <property type="entry name" value="COILED-COIL DOMAIN-CONTAINING PROTEIN 153"/>
    <property type="match status" value="1"/>
</dbReference>
<evidence type="ECO:0000256" key="11">
    <source>
        <dbReference type="ARBA" id="ARBA00044800"/>
    </source>
</evidence>
<name>A0A7J6PK81_PEROL</name>
<evidence type="ECO:0000256" key="9">
    <source>
        <dbReference type="ARBA" id="ARBA00023273"/>
    </source>
</evidence>
<evidence type="ECO:0000256" key="10">
    <source>
        <dbReference type="ARBA" id="ARBA00044754"/>
    </source>
</evidence>
<comment type="subunit">
    <text evidence="3">Component of the nexin-dynein regulatory complex (N-DRC).</text>
</comment>
<keyword evidence="7" id="KW-0969">Cilium</keyword>
<sequence length="726" mass="79555">MCQDLNCFKLAKKPSIYCGTHGTVPQCHGSSSCRRRPVGNTGLCRAHGGQPEPATCSTPGCSNLALPSGPGGQRVCPIHWDGVTTLVQRCSHLMCQRPAREYGLCVAHGGGRSQCSVPGCIQPVANRRVSGDTTLPDKCRMHLGPEYSRRCIVKGCMKARMLSDDSAGMCAKHHMESMQGEVLCLSAPSRPPRRSSDGSVERRVCSVEGCNKQVPSTSGTGKCRRHDMCRARGCMRASYHEGYCVRHQDLVVASNAMASNEASIGINHSHAAIEDGNATASERDATAAVDNVVSPDTQREESVEARKAPASGQQQPLGSIGESSLVIPPVESSHVSSTPFFSSAGPSNVFTDEQRAAEAVAAVVVMEMEAERQQRGGGGREFDPRSVYSRKITTCAVCALVVFMASSSSRSSGPKFALDGCDFIRNMICESGFLGIMGYATYFGLLESSDMKEEDVIKAVRSHWLEYDVKPSRGILDELFSLEVDGTVAQNIDTKDKIIPLARDPNTEGPVTRSQVKREPSTTTPSLFLGEVRFRFHMPKKAGKGKKGKKKADAPIGVPIPPPALFEYLQREYESMEKELFNKSVEADEISKRTREDRLAMKEMEKELLETQHATFAITSDVAREYKGSQEGFIFEINRLETFLTEQKEELDICTHECQEMVRENEDEIAVKDAAIAELRERMDNMANEFADMMSETLTTLRRQLDATVAEFNQAKSEDIGESKAQ</sequence>
<feature type="non-terminal residue" evidence="14">
    <location>
        <position position="1"/>
    </location>
</feature>
<keyword evidence="4" id="KW-0963">Cytoplasm</keyword>
<keyword evidence="5" id="KW-0282">Flagellum</keyword>
<proteinExistence type="inferred from homology"/>
<evidence type="ECO:0000256" key="3">
    <source>
        <dbReference type="ARBA" id="ARBA00011248"/>
    </source>
</evidence>
<dbReference type="PANTHER" id="PTHR28656:SF1">
    <property type="entry name" value="COILED-COIL DOMAIN-CONTAINING PROTEIN 153"/>
    <property type="match status" value="1"/>
</dbReference>
<evidence type="ECO:0000256" key="13">
    <source>
        <dbReference type="SAM" id="MobiDB-lite"/>
    </source>
</evidence>
<feature type="coiled-coil region" evidence="12">
    <location>
        <begin position="644"/>
        <end position="718"/>
    </location>
</feature>
<dbReference type="EMBL" id="JABANM010035728">
    <property type="protein sequence ID" value="KAF4696337.1"/>
    <property type="molecule type" value="Genomic_DNA"/>
</dbReference>
<feature type="compositionally biased region" description="Basic and acidic residues" evidence="13">
    <location>
        <begin position="297"/>
        <end position="307"/>
    </location>
</feature>
<feature type="region of interest" description="Disordered" evidence="13">
    <location>
        <begin position="501"/>
        <end position="522"/>
    </location>
</feature>
<feature type="region of interest" description="Disordered" evidence="13">
    <location>
        <begin position="277"/>
        <end position="321"/>
    </location>
</feature>
<keyword evidence="6 12" id="KW-0175">Coiled coil</keyword>
<keyword evidence="8" id="KW-0206">Cytoskeleton</keyword>